<keyword evidence="1" id="KW-0479">Metal-binding</keyword>
<dbReference type="Gene3D" id="6.10.140.2220">
    <property type="match status" value="1"/>
</dbReference>
<evidence type="ECO:0000313" key="15">
    <source>
        <dbReference type="Proteomes" id="UP000440367"/>
    </source>
</evidence>
<dbReference type="Pfam" id="PF01753">
    <property type="entry name" value="zf-MYND"/>
    <property type="match status" value="1"/>
</dbReference>
<evidence type="ECO:0000313" key="9">
    <source>
        <dbReference type="EMBL" id="KAE9224410.1"/>
    </source>
</evidence>
<protein>
    <recommendedName>
        <fullName evidence="5">MYND-type domain-containing protein</fullName>
    </recommendedName>
</protein>
<evidence type="ECO:0000256" key="2">
    <source>
        <dbReference type="ARBA" id="ARBA00022771"/>
    </source>
</evidence>
<evidence type="ECO:0000313" key="8">
    <source>
        <dbReference type="EMBL" id="KAE9150441.1"/>
    </source>
</evidence>
<evidence type="ECO:0000313" key="6">
    <source>
        <dbReference type="EMBL" id="KAE8943710.1"/>
    </source>
</evidence>
<dbReference type="SUPFAM" id="SSF144232">
    <property type="entry name" value="HIT/MYND zinc finger-like"/>
    <property type="match status" value="1"/>
</dbReference>
<dbReference type="OrthoDB" id="60251at2759"/>
<evidence type="ECO:0000313" key="17">
    <source>
        <dbReference type="Proteomes" id="UP000441208"/>
    </source>
</evidence>
<feature type="domain" description="MYND-type" evidence="5">
    <location>
        <begin position="7"/>
        <end position="49"/>
    </location>
</feature>
<keyword evidence="2 4" id="KW-0863">Zinc-finger</keyword>
<dbReference type="Proteomes" id="UP000440732">
    <property type="component" value="Unassembled WGS sequence"/>
</dbReference>
<evidence type="ECO:0000313" key="10">
    <source>
        <dbReference type="EMBL" id="KAE9246270.1"/>
    </source>
</evidence>
<evidence type="ECO:0000256" key="1">
    <source>
        <dbReference type="ARBA" id="ARBA00022723"/>
    </source>
</evidence>
<dbReference type="EMBL" id="QXGE01000191">
    <property type="protein sequence ID" value="KAE9320797.1"/>
    <property type="molecule type" value="Genomic_DNA"/>
</dbReference>
<dbReference type="EMBL" id="QXFZ01000221">
    <property type="protein sequence ID" value="KAE9126159.1"/>
    <property type="molecule type" value="Genomic_DNA"/>
</dbReference>
<dbReference type="Proteomes" id="UP000437068">
    <property type="component" value="Unassembled WGS sequence"/>
</dbReference>
<dbReference type="AlphaFoldDB" id="A0A6A3UIQ5"/>
<dbReference type="Proteomes" id="UP000440367">
    <property type="component" value="Unassembled WGS sequence"/>
</dbReference>
<dbReference type="EMBL" id="QXGF01000238">
    <property type="protein sequence ID" value="KAE8943710.1"/>
    <property type="molecule type" value="Genomic_DNA"/>
</dbReference>
<evidence type="ECO:0000313" key="7">
    <source>
        <dbReference type="EMBL" id="KAE9126159.1"/>
    </source>
</evidence>
<keyword evidence="3" id="KW-0862">Zinc</keyword>
<evidence type="ECO:0000259" key="5">
    <source>
        <dbReference type="PROSITE" id="PS50865"/>
    </source>
</evidence>
<sequence length="333" mass="37814">MPLQAACQVCGPRAGVAPESLFKCSRCQAVLDCGREHQTTHFPAHKALCRRIKKMRDLMEQEAHEVRNADEDDWTPANAFETHAGNFWKIHSTRPYMSAKMDLIRGLSAIPSRPAIEAALAETKDCLRLCRSDNVGVREVVPTLLLLLGQYQEAYDFIKWYQTSGQDEHYDWANMELPYLDVHGADMTEELPGRIRDVFFMSTLVYVKMTLANTVKEAVTAYELADRASLPTVVTDSLGAFLAPSGNMRSLDDLKELHKQLTRQLTEAFSLAHSKNKHFWGVMLDPAPLIQAPDPSFYSPGDKNEVRVWAEQNAMLWADHHEFIREYRGKMSK</sequence>
<dbReference type="InterPro" id="IPR002893">
    <property type="entry name" value="Znf_MYND"/>
</dbReference>
<gene>
    <name evidence="11" type="ORF">PF001_g5229</name>
    <name evidence="10" type="ORF">PF002_g6818</name>
    <name evidence="9" type="ORF">PF005_g5916</name>
    <name evidence="8" type="ORF">PF006_g5172</name>
    <name evidence="7" type="ORF">PF007_g6080</name>
    <name evidence="6" type="ORF">PF009_g6575</name>
</gene>
<evidence type="ECO:0000313" key="14">
    <source>
        <dbReference type="Proteomes" id="UP000437068"/>
    </source>
</evidence>
<proteinExistence type="predicted"/>
<evidence type="ECO:0000313" key="11">
    <source>
        <dbReference type="EMBL" id="KAE9320797.1"/>
    </source>
</evidence>
<evidence type="ECO:0000313" key="16">
    <source>
        <dbReference type="Proteomes" id="UP000440732"/>
    </source>
</evidence>
<dbReference type="Proteomes" id="UP000441208">
    <property type="component" value="Unassembled WGS sequence"/>
</dbReference>
<dbReference type="Proteomes" id="UP000429523">
    <property type="component" value="Unassembled WGS sequence"/>
</dbReference>
<organism evidence="8 16">
    <name type="scientific">Phytophthora fragariae</name>
    <dbReference type="NCBI Taxonomy" id="53985"/>
    <lineage>
        <taxon>Eukaryota</taxon>
        <taxon>Sar</taxon>
        <taxon>Stramenopiles</taxon>
        <taxon>Oomycota</taxon>
        <taxon>Peronosporomycetes</taxon>
        <taxon>Peronosporales</taxon>
        <taxon>Peronosporaceae</taxon>
        <taxon>Phytophthora</taxon>
    </lineage>
</organism>
<accession>A0A6A3UIQ5</accession>
<comment type="caution">
    <text evidence="8">The sequence shown here is derived from an EMBL/GenBank/DDBJ whole genome shotgun (WGS) entry which is preliminary data.</text>
</comment>
<evidence type="ECO:0000256" key="3">
    <source>
        <dbReference type="ARBA" id="ARBA00022833"/>
    </source>
</evidence>
<dbReference type="EMBL" id="QXGB01000212">
    <property type="protein sequence ID" value="KAE9224410.1"/>
    <property type="molecule type" value="Genomic_DNA"/>
</dbReference>
<dbReference type="EMBL" id="QXGD01000243">
    <property type="protein sequence ID" value="KAE9246270.1"/>
    <property type="molecule type" value="Genomic_DNA"/>
</dbReference>
<evidence type="ECO:0000313" key="13">
    <source>
        <dbReference type="Proteomes" id="UP000433483"/>
    </source>
</evidence>
<evidence type="ECO:0000313" key="12">
    <source>
        <dbReference type="Proteomes" id="UP000429523"/>
    </source>
</evidence>
<evidence type="ECO:0000256" key="4">
    <source>
        <dbReference type="PROSITE-ProRule" id="PRU00134"/>
    </source>
</evidence>
<dbReference type="EMBL" id="QXGA01000189">
    <property type="protein sequence ID" value="KAE9150441.1"/>
    <property type="molecule type" value="Genomic_DNA"/>
</dbReference>
<reference evidence="12 13" key="1">
    <citation type="submission" date="2018-08" db="EMBL/GenBank/DDBJ databases">
        <title>Genomic investigation of the strawberry pathogen Phytophthora fragariae indicates pathogenicity is determined by transcriptional variation in three key races.</title>
        <authorList>
            <person name="Adams T.M."/>
            <person name="Armitage A.D."/>
            <person name="Sobczyk M.K."/>
            <person name="Bates H.J."/>
            <person name="Dunwell J.M."/>
            <person name="Nellist C.F."/>
            <person name="Harrison R.J."/>
        </authorList>
    </citation>
    <scope>NUCLEOTIDE SEQUENCE [LARGE SCALE GENOMIC DNA]</scope>
    <source>
        <strain evidence="11 14">A4</strain>
        <strain evidence="10 15">BC-1</strain>
        <strain evidence="9 13">NOV-27</strain>
        <strain evidence="8 16">NOV-5</strain>
        <strain evidence="7 17">NOV-71</strain>
        <strain evidence="6 12">NOV-9</strain>
    </source>
</reference>
<name>A0A6A3UIQ5_9STRA</name>
<dbReference type="GO" id="GO:0008270">
    <property type="term" value="F:zinc ion binding"/>
    <property type="evidence" value="ECO:0007669"/>
    <property type="project" value="UniProtKB-KW"/>
</dbReference>
<keyword evidence="13" id="KW-1185">Reference proteome</keyword>
<dbReference type="PROSITE" id="PS50865">
    <property type="entry name" value="ZF_MYND_2"/>
    <property type="match status" value="1"/>
</dbReference>
<dbReference type="Proteomes" id="UP000433483">
    <property type="component" value="Unassembled WGS sequence"/>
</dbReference>